<dbReference type="Proteomes" id="UP000320333">
    <property type="component" value="Unassembled WGS sequence"/>
</dbReference>
<dbReference type="STRING" id="246404.A0A507FGP2"/>
<sequence>MLGIGLQRILGRSAAAPAAPPSMFSMVMPTLASTAINSMQTRSYRPHTPPMLSFKNTGRSVPVRGLSASFAYFQLKEILNESKVRETVRFNEWHERKHDKKRRKRKQADWRKYLEFVKEQVVLAKDLDKRSRIQYANYKHL</sequence>
<comment type="caution">
    <text evidence="1">The sequence shown here is derived from an EMBL/GenBank/DDBJ whole genome shotgun (WGS) entry which is preliminary data.</text>
</comment>
<name>A0A507FGP2_9FUNG</name>
<gene>
    <name evidence="1" type="ORF">CcCBS67573_g03208</name>
</gene>
<dbReference type="EMBL" id="QEAP01000078">
    <property type="protein sequence ID" value="TPX75539.1"/>
    <property type="molecule type" value="Genomic_DNA"/>
</dbReference>
<protein>
    <submittedName>
        <fullName evidence="1">Uncharacterized protein</fullName>
    </submittedName>
</protein>
<dbReference type="OrthoDB" id="2144679at2759"/>
<evidence type="ECO:0000313" key="2">
    <source>
        <dbReference type="Proteomes" id="UP000320333"/>
    </source>
</evidence>
<evidence type="ECO:0000313" key="1">
    <source>
        <dbReference type="EMBL" id="TPX75539.1"/>
    </source>
</evidence>
<proteinExistence type="predicted"/>
<accession>A0A507FGP2</accession>
<keyword evidence="2" id="KW-1185">Reference proteome</keyword>
<reference evidence="1 2" key="1">
    <citation type="journal article" date="2019" name="Sci. Rep.">
        <title>Comparative genomics of chytrid fungi reveal insights into the obligate biotrophic and pathogenic lifestyle of Synchytrium endobioticum.</title>
        <authorList>
            <person name="van de Vossenberg B.T.L.H."/>
            <person name="Warris S."/>
            <person name="Nguyen H.D.T."/>
            <person name="van Gent-Pelzer M.P.E."/>
            <person name="Joly D.L."/>
            <person name="van de Geest H.C."/>
            <person name="Bonants P.J.M."/>
            <person name="Smith D.S."/>
            <person name="Levesque C.A."/>
            <person name="van der Lee T.A.J."/>
        </authorList>
    </citation>
    <scope>NUCLEOTIDE SEQUENCE [LARGE SCALE GENOMIC DNA]</scope>
    <source>
        <strain evidence="1 2">CBS 675.73</strain>
    </source>
</reference>
<dbReference type="AlphaFoldDB" id="A0A507FGP2"/>
<organism evidence="1 2">
    <name type="scientific">Chytriomyces confervae</name>
    <dbReference type="NCBI Taxonomy" id="246404"/>
    <lineage>
        <taxon>Eukaryota</taxon>
        <taxon>Fungi</taxon>
        <taxon>Fungi incertae sedis</taxon>
        <taxon>Chytridiomycota</taxon>
        <taxon>Chytridiomycota incertae sedis</taxon>
        <taxon>Chytridiomycetes</taxon>
        <taxon>Chytridiales</taxon>
        <taxon>Chytriomycetaceae</taxon>
        <taxon>Chytriomyces</taxon>
    </lineage>
</organism>